<reference evidence="2 3" key="1">
    <citation type="submission" date="2024-03" db="EMBL/GenBank/DDBJ databases">
        <title>The genome assembly and annotation of the cricket Gryllus longicercus Weissman &amp; Gray.</title>
        <authorList>
            <person name="Szrajer S."/>
            <person name="Gray D."/>
            <person name="Ylla G."/>
        </authorList>
    </citation>
    <scope>NUCLEOTIDE SEQUENCE [LARGE SCALE GENOMIC DNA]</scope>
    <source>
        <strain evidence="2">DAG 2021-001</strain>
        <tissue evidence="2">Whole body minus gut</tissue>
    </source>
</reference>
<gene>
    <name evidence="2" type="ORF">R5R35_009978</name>
</gene>
<organism evidence="2 3">
    <name type="scientific">Gryllus longicercus</name>
    <dbReference type="NCBI Taxonomy" id="2509291"/>
    <lineage>
        <taxon>Eukaryota</taxon>
        <taxon>Metazoa</taxon>
        <taxon>Ecdysozoa</taxon>
        <taxon>Arthropoda</taxon>
        <taxon>Hexapoda</taxon>
        <taxon>Insecta</taxon>
        <taxon>Pterygota</taxon>
        <taxon>Neoptera</taxon>
        <taxon>Polyneoptera</taxon>
        <taxon>Orthoptera</taxon>
        <taxon>Ensifera</taxon>
        <taxon>Gryllidea</taxon>
        <taxon>Grylloidea</taxon>
        <taxon>Gryllidae</taxon>
        <taxon>Gryllinae</taxon>
        <taxon>Gryllus</taxon>
    </lineage>
</organism>
<dbReference type="EMBL" id="JAZDUA010000633">
    <property type="protein sequence ID" value="KAK7790379.1"/>
    <property type="molecule type" value="Genomic_DNA"/>
</dbReference>
<feature type="signal peptide" evidence="1">
    <location>
        <begin position="1"/>
        <end position="34"/>
    </location>
</feature>
<dbReference type="AlphaFoldDB" id="A0AAN9V6V9"/>
<dbReference type="Proteomes" id="UP001378592">
    <property type="component" value="Unassembled WGS sequence"/>
</dbReference>
<evidence type="ECO:0000256" key="1">
    <source>
        <dbReference type="SAM" id="SignalP"/>
    </source>
</evidence>
<name>A0AAN9V6V9_9ORTH</name>
<evidence type="ECO:0000313" key="3">
    <source>
        <dbReference type="Proteomes" id="UP001378592"/>
    </source>
</evidence>
<feature type="chain" id="PRO_5042842717" description="Seminal fluid protein" evidence="1">
    <location>
        <begin position="35"/>
        <end position="390"/>
    </location>
</feature>
<sequence length="390" mass="43701">MKVRSRNNPAMNALSRDLWWMAAGLLLCSWQVTAWEWPVESDSDAPTDPPATVGLQGGYRRYFANDSLIGRPVPCTREDKICFRHNLVYYPSQERCHYIGRYLVDCSANSGCYCKLTVNRTELEFGSGRLVGSCPKYMDPCTGYRMAYDDKCYKKKIVQEVICGADAEITVHILGDMECRDEPFEPISIQQPEEDGSCVVPDLRNPDIERSAFLHNPLESFQKISKEKIPSFACEPSQAECFDKKKVWVSGYEGCHTLLEQGPCPDDHLVALDVQAAFRGRAEGVCAHVRGGCPKGYKRMLFDGDCHEDREIAIQVPGKITLNQFAGYFILEDLAYIQFIPVLNNTLCEIAVIISRPSLSVNTLTPPCGADNMGGCSRYEVEADPPMPEF</sequence>
<accession>A0AAN9V6V9</accession>
<keyword evidence="1" id="KW-0732">Signal</keyword>
<proteinExistence type="predicted"/>
<comment type="caution">
    <text evidence="2">The sequence shown here is derived from an EMBL/GenBank/DDBJ whole genome shotgun (WGS) entry which is preliminary data.</text>
</comment>
<evidence type="ECO:0000313" key="2">
    <source>
        <dbReference type="EMBL" id="KAK7790379.1"/>
    </source>
</evidence>
<evidence type="ECO:0008006" key="4">
    <source>
        <dbReference type="Google" id="ProtNLM"/>
    </source>
</evidence>
<keyword evidence="3" id="KW-1185">Reference proteome</keyword>
<protein>
    <recommendedName>
        <fullName evidence="4">Seminal fluid protein</fullName>
    </recommendedName>
</protein>